<sequence length="980" mass="105747">MKRAISEGYDPEGRGTPQGYESDGDSSETLLLGGKQLDMALYRAWELAPTGPNVLRAKELGHKVMMRPRGMPRDAVEEIAKQSNRNNKGVQDTLPERVLAAPGMLANFRADLANRQIDPSTLPSKGEYTYHKLLAIFISERHEGAIFAGIDTYSEFQLFNNAKQIYTNLTKSKIPGAAPSASDPLEVNAFQVHKFASWVEENTDAEEIEKTMGRCLSSVAVWSKEMSNLLGYFASEDEGMVWEYSFYVGLEACLPVDDEAPLNQDCYFNGVPKFPLLFTSKMTVDTMEKMMGMLGAKVKGVAPSTDAKPSGNKGSENNTKKNKRDDGAAALTAFKEHAADAATIKSTIWVDTLKTAIVNPFACLQEIVNFVVNQSPQLFSAGYLAGVPGVPSSGGNDNDVAKFVEEFLRGDDATNITNGRSATAAASDLERGSEGTASAPVDATDAVHAQRRLQKFRMMYHDESLVLRLTSFAKQCNLTTDWGYEELMDRAIAVRDSGGVDSVFEVLFADAPAIVEPEWENFANLCIEFVYEAGVKMKEVIQDTIDAIFTNKDGAMRLTRMHYHIALLAVKRRMPETPFIMNKVIDDMTSEVTNSFVALLRRIRTADLYKKAWQAFMKYEAVNACKDCVSTISQELDSAATANIKKETAGTPSTTGVTTTPSVAAKRHMSDNCIVRILGTKGSPSQFRIVVPIMELALTRRCSVGTGPHSDSGYSKVYEKDGILCVDAPVPRGMLFNYFGSLSLVPSEGAIKIAEVFNASIYAACKDGTTSPWFLAAWGVKAHRSVKAAAKKASAKAIAADRAAGAAGALQSLSPVAGAVAVDIAPGGQLQPAAAGASAEQPKAQAPPAKKPRVSKPVGPTKAPADEPSMNVKVAKFDISLSDIKRSETALFFKVLPDPIPVEMPYLEAAAWTSNAVGTVQLTRGGVPGMLSKETCKDAQKSIDEKRAKETAANNKVASHAARGALTRTACPACPEHLKL</sequence>
<evidence type="ECO:0000256" key="1">
    <source>
        <dbReference type="SAM" id="MobiDB-lite"/>
    </source>
</evidence>
<feature type="region of interest" description="Disordered" evidence="1">
    <location>
        <begin position="1"/>
        <end position="28"/>
    </location>
</feature>
<feature type="compositionally biased region" description="Low complexity" evidence="1">
    <location>
        <begin position="833"/>
        <end position="848"/>
    </location>
</feature>
<dbReference type="Proteomes" id="UP001189429">
    <property type="component" value="Unassembled WGS sequence"/>
</dbReference>
<reference evidence="2" key="1">
    <citation type="submission" date="2023-10" db="EMBL/GenBank/DDBJ databases">
        <authorList>
            <person name="Chen Y."/>
            <person name="Shah S."/>
            <person name="Dougan E. K."/>
            <person name="Thang M."/>
            <person name="Chan C."/>
        </authorList>
    </citation>
    <scope>NUCLEOTIDE SEQUENCE [LARGE SCALE GENOMIC DNA]</scope>
</reference>
<accession>A0ABN9WGJ4</accession>
<proteinExistence type="predicted"/>
<gene>
    <name evidence="2" type="ORF">PCOR1329_LOCUS66061</name>
</gene>
<feature type="region of interest" description="Disordered" evidence="1">
    <location>
        <begin position="301"/>
        <end position="324"/>
    </location>
</feature>
<protein>
    <submittedName>
        <fullName evidence="2">Uncharacterized protein</fullName>
    </submittedName>
</protein>
<evidence type="ECO:0000313" key="2">
    <source>
        <dbReference type="EMBL" id="CAK0884001.1"/>
    </source>
</evidence>
<dbReference type="EMBL" id="CAUYUJ010018492">
    <property type="protein sequence ID" value="CAK0884001.1"/>
    <property type="molecule type" value="Genomic_DNA"/>
</dbReference>
<feature type="region of interest" description="Disordered" evidence="1">
    <location>
        <begin position="833"/>
        <end position="869"/>
    </location>
</feature>
<keyword evidence="3" id="KW-1185">Reference proteome</keyword>
<feature type="region of interest" description="Disordered" evidence="1">
    <location>
        <begin position="419"/>
        <end position="441"/>
    </location>
</feature>
<evidence type="ECO:0000313" key="3">
    <source>
        <dbReference type="Proteomes" id="UP001189429"/>
    </source>
</evidence>
<comment type="caution">
    <text evidence="2">The sequence shown here is derived from an EMBL/GenBank/DDBJ whole genome shotgun (WGS) entry which is preliminary data.</text>
</comment>
<name>A0ABN9WGJ4_9DINO</name>
<organism evidence="2 3">
    <name type="scientific">Prorocentrum cordatum</name>
    <dbReference type="NCBI Taxonomy" id="2364126"/>
    <lineage>
        <taxon>Eukaryota</taxon>
        <taxon>Sar</taxon>
        <taxon>Alveolata</taxon>
        <taxon>Dinophyceae</taxon>
        <taxon>Prorocentrales</taxon>
        <taxon>Prorocentraceae</taxon>
        <taxon>Prorocentrum</taxon>
    </lineage>
</organism>